<evidence type="ECO:0000313" key="3">
    <source>
        <dbReference type="EMBL" id="PAA62839.1"/>
    </source>
</evidence>
<keyword evidence="4" id="KW-1185">Reference proteome</keyword>
<evidence type="ECO:0000256" key="2">
    <source>
        <dbReference type="SAM" id="SignalP"/>
    </source>
</evidence>
<dbReference type="Proteomes" id="UP000215902">
    <property type="component" value="Unassembled WGS sequence"/>
</dbReference>
<organism evidence="3 4">
    <name type="scientific">Macrostomum lignano</name>
    <dbReference type="NCBI Taxonomy" id="282301"/>
    <lineage>
        <taxon>Eukaryota</taxon>
        <taxon>Metazoa</taxon>
        <taxon>Spiralia</taxon>
        <taxon>Lophotrochozoa</taxon>
        <taxon>Platyhelminthes</taxon>
        <taxon>Rhabditophora</taxon>
        <taxon>Macrostomorpha</taxon>
        <taxon>Macrostomida</taxon>
        <taxon>Macrostomidae</taxon>
        <taxon>Macrostomum</taxon>
    </lineage>
</organism>
<evidence type="ECO:0000256" key="1">
    <source>
        <dbReference type="SAM" id="MobiDB-lite"/>
    </source>
</evidence>
<keyword evidence="2" id="KW-0732">Signal</keyword>
<accession>A0A267EPT2</accession>
<feature type="region of interest" description="Disordered" evidence="1">
    <location>
        <begin position="73"/>
        <end position="122"/>
    </location>
</feature>
<evidence type="ECO:0000313" key="4">
    <source>
        <dbReference type="Proteomes" id="UP000215902"/>
    </source>
</evidence>
<evidence type="ECO:0008006" key="5">
    <source>
        <dbReference type="Google" id="ProtNLM"/>
    </source>
</evidence>
<feature type="signal peptide" evidence="2">
    <location>
        <begin position="1"/>
        <end position="28"/>
    </location>
</feature>
<comment type="caution">
    <text evidence="3">The sequence shown here is derived from an EMBL/GenBank/DDBJ whole genome shotgun (WGS) entry which is preliminary data.</text>
</comment>
<feature type="chain" id="PRO_5013283706" description="60S ribosomal protein L29" evidence="2">
    <location>
        <begin position="29"/>
        <end position="122"/>
    </location>
</feature>
<protein>
    <recommendedName>
        <fullName evidence="5">60S ribosomal protein L29</fullName>
    </recommendedName>
</protein>
<feature type="compositionally biased region" description="Basic and acidic residues" evidence="1">
    <location>
        <begin position="92"/>
        <end position="104"/>
    </location>
</feature>
<proteinExistence type="predicted"/>
<gene>
    <name evidence="3" type="ORF">BOX15_Mlig016063g2</name>
</gene>
<sequence length="122" mass="13299">MLHKTGCISILSTVVLILLMEDATLTSACPKGLKRFKQVPRTNNLGSHKVMKNFNKAHKARLAENAAKAKAFKKTQKAKNLQNVGSGKAMKTFKDASKARDDANKASSKAFKTSQDSLHIVT</sequence>
<dbReference type="EMBL" id="NIVC01001895">
    <property type="protein sequence ID" value="PAA62839.1"/>
    <property type="molecule type" value="Genomic_DNA"/>
</dbReference>
<feature type="compositionally biased region" description="Polar residues" evidence="1">
    <location>
        <begin position="105"/>
        <end position="122"/>
    </location>
</feature>
<dbReference type="AlphaFoldDB" id="A0A267EPT2"/>
<reference evidence="3 4" key="1">
    <citation type="submission" date="2017-06" db="EMBL/GenBank/DDBJ databases">
        <title>A platform for efficient transgenesis in Macrostomum lignano, a flatworm model organism for stem cell research.</title>
        <authorList>
            <person name="Berezikov E."/>
        </authorList>
    </citation>
    <scope>NUCLEOTIDE SEQUENCE [LARGE SCALE GENOMIC DNA]</scope>
    <source>
        <strain evidence="3">DV1</strain>
        <tissue evidence="3">Whole organism</tissue>
    </source>
</reference>
<name>A0A267EPT2_9PLAT</name>